<dbReference type="InterPro" id="IPR000436">
    <property type="entry name" value="Sushi_SCR_CCP_dom"/>
</dbReference>
<keyword evidence="2" id="KW-0677">Repeat</keyword>
<evidence type="ECO:0000313" key="8">
    <source>
        <dbReference type="Proteomes" id="UP000285301"/>
    </source>
</evidence>
<feature type="domain" description="Sushi" evidence="6">
    <location>
        <begin position="315"/>
        <end position="373"/>
    </location>
</feature>
<dbReference type="PROSITE" id="PS50923">
    <property type="entry name" value="SUSHI"/>
    <property type="match status" value="8"/>
</dbReference>
<feature type="domain" description="Sushi" evidence="6">
    <location>
        <begin position="17"/>
        <end position="76"/>
    </location>
</feature>
<evidence type="ECO:0000256" key="5">
    <source>
        <dbReference type="PROSITE-ProRule" id="PRU00302"/>
    </source>
</evidence>
<reference evidence="7 8" key="1">
    <citation type="journal article" date="2018" name="Gigascience">
        <title>Genomes of trombidid mites reveal novel predicted allergens and laterally-transferred genes associated with secondary metabolism.</title>
        <authorList>
            <person name="Dong X."/>
            <person name="Chaisiri K."/>
            <person name="Xia D."/>
            <person name="Armstrong S.D."/>
            <person name="Fang Y."/>
            <person name="Donnelly M.J."/>
            <person name="Kadowaki T."/>
            <person name="McGarry J.W."/>
            <person name="Darby A.C."/>
            <person name="Makepeace B.L."/>
        </authorList>
    </citation>
    <scope>NUCLEOTIDE SEQUENCE [LARGE SCALE GENOMIC DNA]</scope>
    <source>
        <strain evidence="7">UoL-WK</strain>
    </source>
</reference>
<feature type="disulfide bond" evidence="5">
    <location>
        <begin position="47"/>
        <end position="74"/>
    </location>
</feature>
<protein>
    <submittedName>
        <fullName evidence="7">Cyclic AMP-dependent transcription factor ATF-6 alpha-like protein</fullName>
    </submittedName>
</protein>
<name>A0A3S3RD44_9ACAR</name>
<feature type="domain" description="Sushi" evidence="6">
    <location>
        <begin position="434"/>
        <end position="492"/>
    </location>
</feature>
<dbReference type="SMART" id="SM00032">
    <property type="entry name" value="CCP"/>
    <property type="match status" value="8"/>
</dbReference>
<dbReference type="InterPro" id="IPR035976">
    <property type="entry name" value="Sushi/SCR/CCP_sf"/>
</dbReference>
<feature type="domain" description="Sushi" evidence="6">
    <location>
        <begin position="77"/>
        <end position="135"/>
    </location>
</feature>
<feature type="disulfide bond" evidence="5">
    <location>
        <begin position="285"/>
        <end position="312"/>
    </location>
</feature>
<evidence type="ECO:0000256" key="1">
    <source>
        <dbReference type="ARBA" id="ARBA00022659"/>
    </source>
</evidence>
<sequence length="513" mass="53902">MCENGVWNGNPPKCDLITCPNLKQPLNSIMNGQCEPGICGSECNFSCKIGFTLSDSRNIRCLQSGKWSSAPPSCVQVKCPPLSKPNNGEMSGDCSSGSHGNICSFSCNTCYTLVGLQVLKCENGIWNGTPPKCFLISCSKLSPPLNSEMNGQCEPGICGRECQFSCNNGFRISGSASLQCLPSSQWSSSPPSCIPLTCPQITKPSNGEMNGVCASGIHGGTCSFSCHTCYNLVGRKRLMCENGVWNASPPKCSPISCPKLSPPINGEIKGQCDPGICGSECKFSCKNGFNLLGSASLQCLVSAQWTSSPPSCVPANCPSLKKPSNSEMNEVCSTGIHGGTCSFSCNSCYALVGHQNLKCENGLWNNSPPKCILISCPKLSPPSNGEMNGQCDPGICGSECNFSCNNGFKLSSSASLQCLTSTQWSSSPPSCIQVKCPPLRNPSNGEMNGACSSGIHSGTCSFSCKTCYNLVGQKVLKCENGVWNDSPPKCILITCSKLSPPSNGTMSGQCDPG</sequence>
<dbReference type="SUPFAM" id="SSF57535">
    <property type="entry name" value="Complement control module/SCR domain"/>
    <property type="match status" value="8"/>
</dbReference>
<keyword evidence="4" id="KW-0325">Glycoprotein</keyword>
<dbReference type="InterPro" id="IPR050350">
    <property type="entry name" value="Compl-Cell_Adhes-Reg"/>
</dbReference>
<dbReference type="PANTHER" id="PTHR19325">
    <property type="entry name" value="COMPLEMENT COMPONENT-RELATED SUSHI DOMAIN-CONTAINING"/>
    <property type="match status" value="1"/>
</dbReference>
<feature type="domain" description="Sushi" evidence="6">
    <location>
        <begin position="196"/>
        <end position="254"/>
    </location>
</feature>
<comment type="caution">
    <text evidence="5">Lacks conserved residue(s) required for the propagation of feature annotation.</text>
</comment>
<feature type="non-terminal residue" evidence="7">
    <location>
        <position position="513"/>
    </location>
</feature>
<feature type="disulfide bond" evidence="5">
    <location>
        <begin position="404"/>
        <end position="431"/>
    </location>
</feature>
<evidence type="ECO:0000256" key="3">
    <source>
        <dbReference type="ARBA" id="ARBA00023157"/>
    </source>
</evidence>
<feature type="domain" description="Sushi" evidence="6">
    <location>
        <begin position="136"/>
        <end position="195"/>
    </location>
</feature>
<dbReference type="Pfam" id="PF00084">
    <property type="entry name" value="Sushi"/>
    <property type="match status" value="8"/>
</dbReference>
<proteinExistence type="predicted"/>
<organism evidence="7 8">
    <name type="scientific">Dinothrombium tinctorium</name>
    <dbReference type="NCBI Taxonomy" id="1965070"/>
    <lineage>
        <taxon>Eukaryota</taxon>
        <taxon>Metazoa</taxon>
        <taxon>Ecdysozoa</taxon>
        <taxon>Arthropoda</taxon>
        <taxon>Chelicerata</taxon>
        <taxon>Arachnida</taxon>
        <taxon>Acari</taxon>
        <taxon>Acariformes</taxon>
        <taxon>Trombidiformes</taxon>
        <taxon>Prostigmata</taxon>
        <taxon>Anystina</taxon>
        <taxon>Parasitengona</taxon>
        <taxon>Trombidioidea</taxon>
        <taxon>Trombidiidae</taxon>
        <taxon>Dinothrombium</taxon>
    </lineage>
</organism>
<feature type="domain" description="Sushi" evidence="6">
    <location>
        <begin position="255"/>
        <end position="314"/>
    </location>
</feature>
<dbReference type="PANTHER" id="PTHR19325:SF560">
    <property type="entry name" value="SUSHI, VON WILLEBRAND FACTOR TYPE A, EGF AND PENTRAXIN DOMAIN-CONTAINING PROTEIN 1"/>
    <property type="match status" value="1"/>
</dbReference>
<keyword evidence="8" id="KW-1185">Reference proteome</keyword>
<dbReference type="OrthoDB" id="6515930at2759"/>
<keyword evidence="3 5" id="KW-1015">Disulfide bond</keyword>
<accession>A0A3S3RD44</accession>
<evidence type="ECO:0000259" key="6">
    <source>
        <dbReference type="PROSITE" id="PS50923"/>
    </source>
</evidence>
<evidence type="ECO:0000313" key="7">
    <source>
        <dbReference type="EMBL" id="RWR98943.1"/>
    </source>
</evidence>
<dbReference type="Gene3D" id="2.10.70.10">
    <property type="entry name" value="Complement Module, domain 1"/>
    <property type="match status" value="8"/>
</dbReference>
<dbReference type="AlphaFoldDB" id="A0A3S3RD44"/>
<feature type="disulfide bond" evidence="5">
    <location>
        <begin position="166"/>
        <end position="193"/>
    </location>
</feature>
<dbReference type="CDD" id="cd00033">
    <property type="entry name" value="CCP"/>
    <property type="match status" value="8"/>
</dbReference>
<evidence type="ECO:0000256" key="2">
    <source>
        <dbReference type="ARBA" id="ARBA00022737"/>
    </source>
</evidence>
<gene>
    <name evidence="7" type="ORF">B4U79_15204</name>
</gene>
<dbReference type="STRING" id="1965070.A0A3S3RD44"/>
<feature type="domain" description="Sushi" evidence="6">
    <location>
        <begin position="374"/>
        <end position="433"/>
    </location>
</feature>
<evidence type="ECO:0000256" key="4">
    <source>
        <dbReference type="ARBA" id="ARBA00023180"/>
    </source>
</evidence>
<comment type="caution">
    <text evidence="7">The sequence shown here is derived from an EMBL/GenBank/DDBJ whole genome shotgun (WGS) entry which is preliminary data.</text>
</comment>
<dbReference type="EMBL" id="NCKU01017712">
    <property type="protein sequence ID" value="RWR98943.1"/>
    <property type="molecule type" value="Genomic_DNA"/>
</dbReference>
<keyword evidence="1 5" id="KW-0768">Sushi</keyword>
<dbReference type="Proteomes" id="UP000285301">
    <property type="component" value="Unassembled WGS sequence"/>
</dbReference>